<sequence length="333" mass="38129">MLIVEPERGSCIDMDSESFICLKCGFKNLVLTTQMHGGIYCQRCGAKTDLTDKFACLLENYGLPGIPTCVVQSYSCPEKGFCTYCNTAVDLVKIQSHYDNCDMYPIICQLCNRKFIRRTIKIHMQDCSRTLRWCKFSPIGCQFQGTPAEIELHEGDNVHNELMMKLLLNLQHEQTCNASMIIRSSNERLSSVTVSTQYNLDELLERNSTTSFESRLNNLGHDLKMLQNDCCNNIKGNPNYIETINKQQAMEINLCRQQVTKLELKQSQLLEQNTQLEQRYGGVNEMLDQLAKKIQKLKHTIGFKIDSLITQQAEQSEKIQYYENTLAALIKSN</sequence>
<keyword evidence="5" id="KW-0175">Coiled coil</keyword>
<dbReference type="HOGENOM" id="CLU_037167_0_0_1"/>
<feature type="coiled-coil region" evidence="5">
    <location>
        <begin position="259"/>
        <end position="293"/>
    </location>
</feature>
<name>T1JD64_STRMM</name>
<evidence type="ECO:0000256" key="4">
    <source>
        <dbReference type="PROSITE-ProRule" id="PRU00207"/>
    </source>
</evidence>
<evidence type="ECO:0000256" key="2">
    <source>
        <dbReference type="ARBA" id="ARBA00022771"/>
    </source>
</evidence>
<proteinExistence type="predicted"/>
<dbReference type="InterPro" id="IPR013083">
    <property type="entry name" value="Znf_RING/FYVE/PHD"/>
</dbReference>
<evidence type="ECO:0000313" key="7">
    <source>
        <dbReference type="EnsemblMetazoa" id="SMAR011740-PA"/>
    </source>
</evidence>
<dbReference type="GO" id="GO:0008270">
    <property type="term" value="F:zinc ion binding"/>
    <property type="evidence" value="ECO:0007669"/>
    <property type="project" value="UniProtKB-KW"/>
</dbReference>
<accession>T1JD64</accession>
<evidence type="ECO:0000256" key="1">
    <source>
        <dbReference type="ARBA" id="ARBA00022723"/>
    </source>
</evidence>
<organism evidence="7 8">
    <name type="scientific">Strigamia maritima</name>
    <name type="common">European centipede</name>
    <name type="synonym">Geophilus maritimus</name>
    <dbReference type="NCBI Taxonomy" id="126957"/>
    <lineage>
        <taxon>Eukaryota</taxon>
        <taxon>Metazoa</taxon>
        <taxon>Ecdysozoa</taxon>
        <taxon>Arthropoda</taxon>
        <taxon>Myriapoda</taxon>
        <taxon>Chilopoda</taxon>
        <taxon>Pleurostigmophora</taxon>
        <taxon>Geophilomorpha</taxon>
        <taxon>Linotaeniidae</taxon>
        <taxon>Strigamia</taxon>
    </lineage>
</organism>
<keyword evidence="2 4" id="KW-0863">Zinc-finger</keyword>
<reference evidence="7" key="2">
    <citation type="submission" date="2015-02" db="UniProtKB">
        <authorList>
            <consortium name="EnsemblMetazoa"/>
        </authorList>
    </citation>
    <scope>IDENTIFICATION</scope>
</reference>
<dbReference type="AlphaFoldDB" id="T1JD64"/>
<evidence type="ECO:0000256" key="3">
    <source>
        <dbReference type="ARBA" id="ARBA00022833"/>
    </source>
</evidence>
<dbReference type="SUPFAM" id="SSF49599">
    <property type="entry name" value="TRAF domain-like"/>
    <property type="match status" value="1"/>
</dbReference>
<feature type="zinc finger region" description="TRAF-type" evidence="4">
    <location>
        <begin position="96"/>
        <end position="151"/>
    </location>
</feature>
<reference evidence="8" key="1">
    <citation type="submission" date="2011-05" db="EMBL/GenBank/DDBJ databases">
        <authorList>
            <person name="Richards S.R."/>
            <person name="Qu J."/>
            <person name="Jiang H."/>
            <person name="Jhangiani S.N."/>
            <person name="Agravi P."/>
            <person name="Goodspeed R."/>
            <person name="Gross S."/>
            <person name="Mandapat C."/>
            <person name="Jackson L."/>
            <person name="Mathew T."/>
            <person name="Pu L."/>
            <person name="Thornton R."/>
            <person name="Saada N."/>
            <person name="Wilczek-Boney K.B."/>
            <person name="Lee S."/>
            <person name="Kovar C."/>
            <person name="Wu Y."/>
            <person name="Scherer S.E."/>
            <person name="Worley K.C."/>
            <person name="Muzny D.M."/>
            <person name="Gibbs R."/>
        </authorList>
    </citation>
    <scope>NUCLEOTIDE SEQUENCE</scope>
    <source>
        <strain evidence="8">Brora</strain>
    </source>
</reference>
<keyword evidence="1 4" id="KW-0479">Metal-binding</keyword>
<protein>
    <recommendedName>
        <fullName evidence="6">TRAF-type domain-containing protein</fullName>
    </recommendedName>
</protein>
<dbReference type="Pfam" id="PF02176">
    <property type="entry name" value="zf-TRAF"/>
    <property type="match status" value="1"/>
</dbReference>
<dbReference type="InterPro" id="IPR001293">
    <property type="entry name" value="Znf_TRAF"/>
</dbReference>
<feature type="domain" description="TRAF-type" evidence="6">
    <location>
        <begin position="96"/>
        <end position="151"/>
    </location>
</feature>
<evidence type="ECO:0000313" key="8">
    <source>
        <dbReference type="Proteomes" id="UP000014500"/>
    </source>
</evidence>
<dbReference type="EMBL" id="JH432098">
    <property type="status" value="NOT_ANNOTATED_CDS"/>
    <property type="molecule type" value="Genomic_DNA"/>
</dbReference>
<dbReference type="EnsemblMetazoa" id="SMAR011740-RA">
    <property type="protein sequence ID" value="SMAR011740-PA"/>
    <property type="gene ID" value="SMAR011740"/>
</dbReference>
<evidence type="ECO:0000259" key="6">
    <source>
        <dbReference type="PROSITE" id="PS50145"/>
    </source>
</evidence>
<dbReference type="STRING" id="126957.T1JD64"/>
<evidence type="ECO:0000256" key="5">
    <source>
        <dbReference type="SAM" id="Coils"/>
    </source>
</evidence>
<dbReference type="Gene3D" id="3.30.40.10">
    <property type="entry name" value="Zinc/RING finger domain, C3HC4 (zinc finger)"/>
    <property type="match status" value="1"/>
</dbReference>
<keyword evidence="3 4" id="KW-0862">Zinc</keyword>
<dbReference type="PROSITE" id="PS50145">
    <property type="entry name" value="ZF_TRAF"/>
    <property type="match status" value="1"/>
</dbReference>
<keyword evidence="8" id="KW-1185">Reference proteome</keyword>
<dbReference type="PhylomeDB" id="T1JD64"/>
<dbReference type="Proteomes" id="UP000014500">
    <property type="component" value="Unassembled WGS sequence"/>
</dbReference>